<comment type="subcellular location">
    <subcellularLocation>
        <location evidence="1">Cell membrane</location>
        <topology evidence="1">Multi-pass membrane protein</topology>
    </subcellularLocation>
</comment>
<feature type="transmembrane region" description="Helical" evidence="5">
    <location>
        <begin position="366"/>
        <end position="385"/>
    </location>
</feature>
<evidence type="ECO:0000256" key="5">
    <source>
        <dbReference type="SAM" id="Phobius"/>
    </source>
</evidence>
<gene>
    <name evidence="8" type="ORF">F4557_002143</name>
    <name evidence="7" type="ORF">GCM10009546_25190</name>
</gene>
<dbReference type="GO" id="GO:0022857">
    <property type="term" value="F:transmembrane transporter activity"/>
    <property type="evidence" value="ECO:0007669"/>
    <property type="project" value="InterPro"/>
</dbReference>
<dbReference type="AlphaFoldDB" id="A0A7W7IAZ6"/>
<evidence type="ECO:0000259" key="6">
    <source>
        <dbReference type="PROSITE" id="PS50850"/>
    </source>
</evidence>
<feature type="domain" description="Major facilitator superfamily (MFS) profile" evidence="6">
    <location>
        <begin position="22"/>
        <end position="392"/>
    </location>
</feature>
<feature type="transmembrane region" description="Helical" evidence="5">
    <location>
        <begin position="23"/>
        <end position="44"/>
    </location>
</feature>
<dbReference type="RefSeq" id="WP_184881998.1">
    <property type="nucleotide sequence ID" value="NZ_BAAAHD010000023.1"/>
</dbReference>
<dbReference type="InterPro" id="IPR020846">
    <property type="entry name" value="MFS_dom"/>
</dbReference>
<feature type="transmembrane region" description="Helical" evidence="5">
    <location>
        <begin position="111"/>
        <end position="134"/>
    </location>
</feature>
<evidence type="ECO:0000256" key="3">
    <source>
        <dbReference type="ARBA" id="ARBA00022989"/>
    </source>
</evidence>
<proteinExistence type="predicted"/>
<feature type="transmembrane region" description="Helical" evidence="5">
    <location>
        <begin position="278"/>
        <end position="298"/>
    </location>
</feature>
<dbReference type="PROSITE" id="PS50850">
    <property type="entry name" value="MFS"/>
    <property type="match status" value="1"/>
</dbReference>
<organism evidence="8 9">
    <name type="scientific">Actinomadura livida</name>
    <dbReference type="NCBI Taxonomy" id="79909"/>
    <lineage>
        <taxon>Bacteria</taxon>
        <taxon>Bacillati</taxon>
        <taxon>Actinomycetota</taxon>
        <taxon>Actinomycetes</taxon>
        <taxon>Streptosporangiales</taxon>
        <taxon>Thermomonosporaceae</taxon>
        <taxon>Actinomadura</taxon>
    </lineage>
</organism>
<dbReference type="Pfam" id="PF07690">
    <property type="entry name" value="MFS_1"/>
    <property type="match status" value="1"/>
</dbReference>
<evidence type="ECO:0000313" key="10">
    <source>
        <dbReference type="Proteomes" id="UP001501427"/>
    </source>
</evidence>
<feature type="transmembrane region" description="Helical" evidence="5">
    <location>
        <begin position="56"/>
        <end position="76"/>
    </location>
</feature>
<accession>A0A7W7IAZ6</accession>
<name>A0A7W7IAZ6_9ACTN</name>
<dbReference type="InterPro" id="IPR011701">
    <property type="entry name" value="MFS"/>
</dbReference>
<evidence type="ECO:0000313" key="7">
    <source>
        <dbReference type="EMBL" id="GAA0561974.1"/>
    </source>
</evidence>
<sequence length="395" mass="39355">MSESSRRGDGVREARPRLVGRRLALLFAATFLSLTGVFLLLSVVPMYAVDGGAGQAGAGLATGSLMLTTVLTELALPRLLSRFGYVPVLAAGLLLLGLPALALTASSGMPMIIAVSLLRGVGFGIAVVVPNALVAALAPADRRGEALGLFGLTAGLPAVLALPLGVWLAGQVGYPPVFVAASVTSLAALAALPGLPRRLASGAAQGSLGMLAALRSPDLLRPAAAFASTAMAAGILITFLPEAVPAAGVAATALFVQPAATTLARWQAGRFGDRHGSARLLAPAVALSAAGIALLALVPHPAAVFASMVLFGAGFGVTQNASLALMYERAPVSGYGTVSALWNIGYDGGMGAGGVAFGLAVAHTGYPAAFALTAAAIFLSVPLALRRRAAGPGAR</sequence>
<evidence type="ECO:0000313" key="8">
    <source>
        <dbReference type="EMBL" id="MBB4773725.1"/>
    </source>
</evidence>
<keyword evidence="2 5" id="KW-0812">Transmembrane</keyword>
<keyword evidence="3 5" id="KW-1133">Transmembrane helix</keyword>
<dbReference type="InterPro" id="IPR052714">
    <property type="entry name" value="MFS_Exporter"/>
</dbReference>
<comment type="caution">
    <text evidence="8">The sequence shown here is derived from an EMBL/GenBank/DDBJ whole genome shotgun (WGS) entry which is preliminary data.</text>
</comment>
<feature type="transmembrane region" description="Helical" evidence="5">
    <location>
        <begin position="146"/>
        <end position="168"/>
    </location>
</feature>
<evidence type="ECO:0000313" key="9">
    <source>
        <dbReference type="Proteomes" id="UP000549343"/>
    </source>
</evidence>
<dbReference type="Proteomes" id="UP000549343">
    <property type="component" value="Unassembled WGS sequence"/>
</dbReference>
<reference evidence="8 9" key="2">
    <citation type="submission" date="2020-08" db="EMBL/GenBank/DDBJ databases">
        <title>Sequencing the genomes of 1000 actinobacteria strains.</title>
        <authorList>
            <person name="Klenk H.-P."/>
        </authorList>
    </citation>
    <scope>NUCLEOTIDE SEQUENCE [LARGE SCALE GENOMIC DNA]</scope>
    <source>
        <strain evidence="8 9">DSM 44772</strain>
    </source>
</reference>
<reference evidence="7" key="3">
    <citation type="submission" date="2023-12" db="EMBL/GenBank/DDBJ databases">
        <authorList>
            <person name="Sun Q."/>
            <person name="Inoue M."/>
        </authorList>
    </citation>
    <scope>NUCLEOTIDE SEQUENCE</scope>
    <source>
        <strain evidence="7">JCM 10667</strain>
    </source>
</reference>
<evidence type="ECO:0000256" key="4">
    <source>
        <dbReference type="ARBA" id="ARBA00023136"/>
    </source>
</evidence>
<evidence type="ECO:0000256" key="1">
    <source>
        <dbReference type="ARBA" id="ARBA00004651"/>
    </source>
</evidence>
<dbReference type="Gene3D" id="1.20.1250.20">
    <property type="entry name" value="MFS general substrate transporter like domains"/>
    <property type="match status" value="1"/>
</dbReference>
<dbReference type="Proteomes" id="UP001501427">
    <property type="component" value="Unassembled WGS sequence"/>
</dbReference>
<feature type="transmembrane region" description="Helical" evidence="5">
    <location>
        <begin position="83"/>
        <end position="105"/>
    </location>
</feature>
<dbReference type="PANTHER" id="PTHR23531:SF1">
    <property type="entry name" value="QUINOLENE RESISTANCE PROTEIN NORA"/>
    <property type="match status" value="1"/>
</dbReference>
<reference evidence="7 10" key="1">
    <citation type="journal article" date="2019" name="Int. J. Syst. Evol. Microbiol.">
        <title>The Global Catalogue of Microorganisms (GCM) 10K type strain sequencing project: providing services to taxonomists for standard genome sequencing and annotation.</title>
        <authorList>
            <consortium name="The Broad Institute Genomics Platform"/>
            <consortium name="The Broad Institute Genome Sequencing Center for Infectious Disease"/>
            <person name="Wu L."/>
            <person name="Ma J."/>
        </authorList>
    </citation>
    <scope>NUCLEOTIDE SEQUENCE [LARGE SCALE GENOMIC DNA]</scope>
    <source>
        <strain evidence="7 10">JCM 10667</strain>
    </source>
</reference>
<keyword evidence="4 5" id="KW-0472">Membrane</keyword>
<protein>
    <submittedName>
        <fullName evidence="8">MFS family permease</fullName>
    </submittedName>
    <submittedName>
        <fullName evidence="7">MFS transporter</fullName>
    </submittedName>
</protein>
<keyword evidence="10" id="KW-1185">Reference proteome</keyword>
<dbReference type="SUPFAM" id="SSF103473">
    <property type="entry name" value="MFS general substrate transporter"/>
    <property type="match status" value="1"/>
</dbReference>
<dbReference type="InterPro" id="IPR036259">
    <property type="entry name" value="MFS_trans_sf"/>
</dbReference>
<evidence type="ECO:0000256" key="2">
    <source>
        <dbReference type="ARBA" id="ARBA00022692"/>
    </source>
</evidence>
<dbReference type="PANTHER" id="PTHR23531">
    <property type="entry name" value="QUINOLENE RESISTANCE PROTEIN NORA"/>
    <property type="match status" value="1"/>
</dbReference>
<dbReference type="EMBL" id="JACHMV010000001">
    <property type="protein sequence ID" value="MBB4773725.1"/>
    <property type="molecule type" value="Genomic_DNA"/>
</dbReference>
<feature type="transmembrane region" description="Helical" evidence="5">
    <location>
        <begin position="304"/>
        <end position="327"/>
    </location>
</feature>
<dbReference type="GO" id="GO:0005886">
    <property type="term" value="C:plasma membrane"/>
    <property type="evidence" value="ECO:0007669"/>
    <property type="project" value="UniProtKB-SubCell"/>
</dbReference>
<dbReference type="EMBL" id="BAAAHD010000023">
    <property type="protein sequence ID" value="GAA0561974.1"/>
    <property type="molecule type" value="Genomic_DNA"/>
</dbReference>
<feature type="transmembrane region" description="Helical" evidence="5">
    <location>
        <begin position="339"/>
        <end position="360"/>
    </location>
</feature>